<dbReference type="AlphaFoldDB" id="A0A2P5I7X4"/>
<accession>A0A2P5I7X4</accession>
<dbReference type="OrthoDB" id="5233960at2759"/>
<proteinExistence type="predicted"/>
<name>A0A2P5I7X4_DIAHE</name>
<gene>
    <name evidence="1" type="ORF">DHEL01_v203014</name>
</gene>
<dbReference type="EMBL" id="MAVT02000174">
    <property type="protein sequence ID" value="POS78606.1"/>
    <property type="molecule type" value="Genomic_DNA"/>
</dbReference>
<dbReference type="Proteomes" id="UP000094444">
    <property type="component" value="Unassembled WGS sequence"/>
</dbReference>
<protein>
    <submittedName>
        <fullName evidence="1">Uncharacterized protein</fullName>
    </submittedName>
</protein>
<keyword evidence="2" id="KW-1185">Reference proteome</keyword>
<organism evidence="1 2">
    <name type="scientific">Diaporthe helianthi</name>
    <dbReference type="NCBI Taxonomy" id="158607"/>
    <lineage>
        <taxon>Eukaryota</taxon>
        <taxon>Fungi</taxon>
        <taxon>Dikarya</taxon>
        <taxon>Ascomycota</taxon>
        <taxon>Pezizomycotina</taxon>
        <taxon>Sordariomycetes</taxon>
        <taxon>Sordariomycetidae</taxon>
        <taxon>Diaporthales</taxon>
        <taxon>Diaporthaceae</taxon>
        <taxon>Diaporthe</taxon>
    </lineage>
</organism>
<dbReference type="InParanoid" id="A0A2P5I7X4"/>
<sequence>MAMRRSKYTADKANGILKCAISVTDIYVQRKRYSQDNDALDTIFDREPVHDSDGVYEFLYRIFALPQEIRELVWGFASGGDHKIRLPGYEPNGIISVMLALKDRDLSSEGVVGVWKSFHVEWEGGQDSRAWERFKASVIPHVRSLTINFPLTDQSVFDGEEGIAKTISWMRRRSRPGYRATYTWHLEKLHLVGLRIPKRSRGGLGGSGWSIWNQCPLAGCKHWSEHWTLNRLRNDGVEVTVETKHGLGQF</sequence>
<comment type="caution">
    <text evidence="1">The sequence shown here is derived from an EMBL/GenBank/DDBJ whole genome shotgun (WGS) entry which is preliminary data.</text>
</comment>
<evidence type="ECO:0000313" key="1">
    <source>
        <dbReference type="EMBL" id="POS78606.1"/>
    </source>
</evidence>
<reference evidence="1" key="1">
    <citation type="submission" date="2017-09" db="EMBL/GenBank/DDBJ databases">
        <title>Polyketide synthases of a Diaporthe helianthi virulent isolate.</title>
        <authorList>
            <person name="Baroncelli R."/>
        </authorList>
    </citation>
    <scope>NUCLEOTIDE SEQUENCE [LARGE SCALE GENOMIC DNA]</scope>
    <source>
        <strain evidence="1">7/96</strain>
    </source>
</reference>
<evidence type="ECO:0000313" key="2">
    <source>
        <dbReference type="Proteomes" id="UP000094444"/>
    </source>
</evidence>